<dbReference type="EMBL" id="JAUEPS010000055">
    <property type="protein sequence ID" value="KAK0444287.1"/>
    <property type="molecule type" value="Genomic_DNA"/>
</dbReference>
<protein>
    <submittedName>
        <fullName evidence="1">Uncharacterized protein</fullName>
    </submittedName>
</protein>
<sequence length="144" mass="16178">MPSLWRVLLLYRPMNSLTAQQVYGHVASMTEIESVQERIASHEKQEAKIARKYGIPGNVDSAAILQAVKDKAWNSVDSQHPHDELLHDAEVLDDLLNFRNEQFPEPTDLESSPVLDPARSWGIIIGIDAYHVSPFNGVAHCRSH</sequence>
<proteinExistence type="predicted"/>
<accession>A0AA39MRU1</accession>
<dbReference type="RefSeq" id="XP_060325072.1">
    <property type="nucleotide sequence ID" value="XM_060480966.1"/>
</dbReference>
<dbReference type="AlphaFoldDB" id="A0AA39MRU1"/>
<evidence type="ECO:0000313" key="2">
    <source>
        <dbReference type="Proteomes" id="UP001175211"/>
    </source>
</evidence>
<evidence type="ECO:0000313" key="1">
    <source>
        <dbReference type="EMBL" id="KAK0444287.1"/>
    </source>
</evidence>
<name>A0AA39MRU1_ARMTA</name>
<comment type="caution">
    <text evidence="1">The sequence shown here is derived from an EMBL/GenBank/DDBJ whole genome shotgun (WGS) entry which is preliminary data.</text>
</comment>
<reference evidence="1" key="1">
    <citation type="submission" date="2023-06" db="EMBL/GenBank/DDBJ databases">
        <authorList>
            <consortium name="Lawrence Berkeley National Laboratory"/>
            <person name="Ahrendt S."/>
            <person name="Sahu N."/>
            <person name="Indic B."/>
            <person name="Wong-Bajracharya J."/>
            <person name="Merenyi Z."/>
            <person name="Ke H.-M."/>
            <person name="Monk M."/>
            <person name="Kocsube S."/>
            <person name="Drula E."/>
            <person name="Lipzen A."/>
            <person name="Balint B."/>
            <person name="Henrissat B."/>
            <person name="Andreopoulos B."/>
            <person name="Martin F.M."/>
            <person name="Harder C.B."/>
            <person name="Rigling D."/>
            <person name="Ford K.L."/>
            <person name="Foster G.D."/>
            <person name="Pangilinan J."/>
            <person name="Papanicolaou A."/>
            <person name="Barry K."/>
            <person name="LaButti K."/>
            <person name="Viragh M."/>
            <person name="Koriabine M."/>
            <person name="Yan M."/>
            <person name="Riley R."/>
            <person name="Champramary S."/>
            <person name="Plett K.L."/>
            <person name="Tsai I.J."/>
            <person name="Slot J."/>
            <person name="Sipos G."/>
            <person name="Plett J."/>
            <person name="Nagy L.G."/>
            <person name="Grigoriev I.V."/>
        </authorList>
    </citation>
    <scope>NUCLEOTIDE SEQUENCE</scope>
    <source>
        <strain evidence="1">CCBAS 213</strain>
    </source>
</reference>
<gene>
    <name evidence="1" type="ORF">EV420DRAFT_1768397</name>
</gene>
<keyword evidence="2" id="KW-1185">Reference proteome</keyword>
<organism evidence="1 2">
    <name type="scientific">Armillaria tabescens</name>
    <name type="common">Ringless honey mushroom</name>
    <name type="synonym">Agaricus tabescens</name>
    <dbReference type="NCBI Taxonomy" id="1929756"/>
    <lineage>
        <taxon>Eukaryota</taxon>
        <taxon>Fungi</taxon>
        <taxon>Dikarya</taxon>
        <taxon>Basidiomycota</taxon>
        <taxon>Agaricomycotina</taxon>
        <taxon>Agaricomycetes</taxon>
        <taxon>Agaricomycetidae</taxon>
        <taxon>Agaricales</taxon>
        <taxon>Marasmiineae</taxon>
        <taxon>Physalacriaceae</taxon>
        <taxon>Desarmillaria</taxon>
    </lineage>
</organism>
<dbReference type="GeneID" id="85364514"/>
<dbReference type="Proteomes" id="UP001175211">
    <property type="component" value="Unassembled WGS sequence"/>
</dbReference>